<dbReference type="Gene3D" id="2.30.110.10">
    <property type="entry name" value="Electron Transport, Fmn-binding Protein, Chain A"/>
    <property type="match status" value="1"/>
</dbReference>
<name>A0A445FZ23_GLYSO</name>
<dbReference type="InterPro" id="IPR012349">
    <property type="entry name" value="Split_barrel_FMN-bd"/>
</dbReference>
<evidence type="ECO:0000313" key="1">
    <source>
        <dbReference type="EMBL" id="RZB54195.1"/>
    </source>
</evidence>
<gene>
    <name evidence="1" type="ORF">D0Y65_049895</name>
</gene>
<proteinExistence type="predicted"/>
<reference evidence="1 2" key="1">
    <citation type="submission" date="2018-09" db="EMBL/GenBank/DDBJ databases">
        <title>A high-quality reference genome of wild soybean provides a powerful tool to mine soybean genomes.</title>
        <authorList>
            <person name="Xie M."/>
            <person name="Chung C.Y.L."/>
            <person name="Li M.-W."/>
            <person name="Wong F.-L."/>
            <person name="Chan T.-F."/>
            <person name="Lam H.-M."/>
        </authorList>
    </citation>
    <scope>NUCLEOTIDE SEQUENCE [LARGE SCALE GENOMIC DNA]</scope>
    <source>
        <strain evidence="2">cv. W05</strain>
        <tissue evidence="1">Hypocotyl of etiolated seedlings</tissue>
    </source>
</reference>
<dbReference type="PANTHER" id="PTHR37375:SF1">
    <property type="entry name" value="DUF2470 DOMAIN-CONTAINING PROTEIN"/>
    <property type="match status" value="1"/>
</dbReference>
<comment type="caution">
    <text evidence="1">The sequence shown here is derived from an EMBL/GenBank/DDBJ whole genome shotgun (WGS) entry which is preliminary data.</text>
</comment>
<keyword evidence="2" id="KW-1185">Reference proteome</keyword>
<dbReference type="EMBL" id="QZWG01000018">
    <property type="protein sequence ID" value="RZB54195.1"/>
    <property type="molecule type" value="Genomic_DNA"/>
</dbReference>
<sequence>MKRNKATVLTFAEKCKNILASNWQGSLNTIKADAKGSKGNIHTSKIKYIVRRGQPYLWVPENDLHNVNTIIDERGSFAVTSPYPGPLGILLKSLKKLPARIALSGDVLPLKEDKAKSLAEKLQEVMLSEKKAIKEFTYTVSGVLSSSASSSTSRSDNLQDLLGDNERYTIYRFKTR</sequence>
<dbReference type="AlphaFoldDB" id="A0A445FZ23"/>
<dbReference type="Proteomes" id="UP000289340">
    <property type="component" value="Chromosome 18"/>
</dbReference>
<accession>A0A445FZ23</accession>
<dbReference type="PANTHER" id="PTHR37375">
    <property type="entry name" value="EXPRESSED PROTEIN"/>
    <property type="match status" value="1"/>
</dbReference>
<evidence type="ECO:0000313" key="2">
    <source>
        <dbReference type="Proteomes" id="UP000289340"/>
    </source>
</evidence>
<protein>
    <submittedName>
        <fullName evidence="1">Uncharacterized protein</fullName>
    </submittedName>
</protein>
<organism evidence="1 2">
    <name type="scientific">Glycine soja</name>
    <name type="common">Wild soybean</name>
    <dbReference type="NCBI Taxonomy" id="3848"/>
    <lineage>
        <taxon>Eukaryota</taxon>
        <taxon>Viridiplantae</taxon>
        <taxon>Streptophyta</taxon>
        <taxon>Embryophyta</taxon>
        <taxon>Tracheophyta</taxon>
        <taxon>Spermatophyta</taxon>
        <taxon>Magnoliopsida</taxon>
        <taxon>eudicotyledons</taxon>
        <taxon>Gunneridae</taxon>
        <taxon>Pentapetalae</taxon>
        <taxon>rosids</taxon>
        <taxon>fabids</taxon>
        <taxon>Fabales</taxon>
        <taxon>Fabaceae</taxon>
        <taxon>Papilionoideae</taxon>
        <taxon>50 kb inversion clade</taxon>
        <taxon>NPAAA clade</taxon>
        <taxon>indigoferoid/millettioid clade</taxon>
        <taxon>Phaseoleae</taxon>
        <taxon>Glycine</taxon>
        <taxon>Glycine subgen. Soja</taxon>
    </lineage>
</organism>